<sequence>MHAGMRSPAIAPWHVALSDRDFEKLRAGFELHEMEDRWYVVSIADDETRGSHTRSDGTRDPSERLAVHVIRSWVGREFYRLHIVRPVVSGEESAPPGAGARVRVGATAVAGNGAPSGGGRGGDDDGGGEDRSSAIPTSARIEAITWDTRSDEPQLEVSEQQAKLQVVLIARDVLGCELEAIPEIDVFDAWL</sequence>
<feature type="region of interest" description="Disordered" evidence="1">
    <location>
        <begin position="109"/>
        <end position="139"/>
    </location>
</feature>
<keyword evidence="3" id="KW-1185">Reference proteome</keyword>
<evidence type="ECO:0000313" key="2">
    <source>
        <dbReference type="EMBL" id="KXJ90106.1"/>
    </source>
</evidence>
<dbReference type="Proteomes" id="UP000070501">
    <property type="component" value="Unassembled WGS sequence"/>
</dbReference>
<gene>
    <name evidence="2" type="ORF">Micbo1qcDRAFT_176659</name>
</gene>
<organism evidence="2 3">
    <name type="scientific">Microdochium bolleyi</name>
    <dbReference type="NCBI Taxonomy" id="196109"/>
    <lineage>
        <taxon>Eukaryota</taxon>
        <taxon>Fungi</taxon>
        <taxon>Dikarya</taxon>
        <taxon>Ascomycota</taxon>
        <taxon>Pezizomycotina</taxon>
        <taxon>Sordariomycetes</taxon>
        <taxon>Xylariomycetidae</taxon>
        <taxon>Xylariales</taxon>
        <taxon>Microdochiaceae</taxon>
        <taxon>Microdochium</taxon>
    </lineage>
</organism>
<dbReference type="AlphaFoldDB" id="A0A136IZC7"/>
<proteinExistence type="predicted"/>
<evidence type="ECO:0000313" key="3">
    <source>
        <dbReference type="Proteomes" id="UP000070501"/>
    </source>
</evidence>
<dbReference type="OrthoDB" id="4521980at2759"/>
<dbReference type="InParanoid" id="A0A136IZC7"/>
<accession>A0A136IZC7</accession>
<reference evidence="3" key="1">
    <citation type="submission" date="2016-02" db="EMBL/GenBank/DDBJ databases">
        <title>Draft genome sequence of Microdochium bolleyi, a fungal endophyte of beachgrass.</title>
        <authorList>
            <consortium name="DOE Joint Genome Institute"/>
            <person name="David A.S."/>
            <person name="May G."/>
            <person name="Haridas S."/>
            <person name="Lim J."/>
            <person name="Wang M."/>
            <person name="Labutti K."/>
            <person name="Lipzen A."/>
            <person name="Barry K."/>
            <person name="Grigoriev I.V."/>
        </authorList>
    </citation>
    <scope>NUCLEOTIDE SEQUENCE [LARGE SCALE GENOMIC DNA]</scope>
    <source>
        <strain evidence="3">J235TASD1</strain>
    </source>
</reference>
<name>A0A136IZC7_9PEZI</name>
<evidence type="ECO:0000256" key="1">
    <source>
        <dbReference type="SAM" id="MobiDB-lite"/>
    </source>
</evidence>
<dbReference type="EMBL" id="KQ964253">
    <property type="protein sequence ID" value="KXJ90106.1"/>
    <property type="molecule type" value="Genomic_DNA"/>
</dbReference>
<dbReference type="STRING" id="196109.A0A136IZC7"/>
<protein>
    <submittedName>
        <fullName evidence="2">Uncharacterized protein</fullName>
    </submittedName>
</protein>